<dbReference type="OrthoDB" id="513703at2"/>
<sequence>MIVNTLNSTIPIDTIELGTKDFERAIASCRKDCEEAAALAGFPKGAGYDVLIGCIAKAVDSWSFDEFQQWTERVAENYGNASASGVTILQLVDLVSFLMIEPRHRVIRRLERAALDSQCS</sequence>
<evidence type="ECO:0000313" key="2">
    <source>
        <dbReference type="Proteomes" id="UP000076925"/>
    </source>
</evidence>
<gene>
    <name evidence="1" type="ORF">WA1_23405</name>
</gene>
<comment type="caution">
    <text evidence="1">The sequence shown here is derived from an EMBL/GenBank/DDBJ whole genome shotgun (WGS) entry which is preliminary data.</text>
</comment>
<name>A0A139X8Q0_9CYAN</name>
<protein>
    <submittedName>
        <fullName evidence="1">Uncharacterized protein</fullName>
    </submittedName>
</protein>
<proteinExistence type="predicted"/>
<organism evidence="1 2">
    <name type="scientific">Scytonema hofmannii PCC 7110</name>
    <dbReference type="NCBI Taxonomy" id="128403"/>
    <lineage>
        <taxon>Bacteria</taxon>
        <taxon>Bacillati</taxon>
        <taxon>Cyanobacteriota</taxon>
        <taxon>Cyanophyceae</taxon>
        <taxon>Nostocales</taxon>
        <taxon>Scytonemataceae</taxon>
        <taxon>Scytonema</taxon>
    </lineage>
</organism>
<dbReference type="Proteomes" id="UP000076925">
    <property type="component" value="Unassembled WGS sequence"/>
</dbReference>
<dbReference type="AlphaFoldDB" id="A0A139X8Q0"/>
<keyword evidence="2" id="KW-1185">Reference proteome</keyword>
<reference evidence="1 2" key="1">
    <citation type="journal article" date="2013" name="Genome Biol. Evol.">
        <title>Genomes of Stigonematalean cyanobacteria (subsection V) and the evolution of oxygenic photosynthesis from prokaryotes to plastids.</title>
        <authorList>
            <person name="Dagan T."/>
            <person name="Roettger M."/>
            <person name="Stucken K."/>
            <person name="Landan G."/>
            <person name="Koch R."/>
            <person name="Major P."/>
            <person name="Gould S.B."/>
            <person name="Goremykin V.V."/>
            <person name="Rippka R."/>
            <person name="Tandeau de Marsac N."/>
            <person name="Gugger M."/>
            <person name="Lockhart P.J."/>
            <person name="Allen J.F."/>
            <person name="Brune I."/>
            <person name="Maus I."/>
            <person name="Puhler A."/>
            <person name="Martin W.F."/>
        </authorList>
    </citation>
    <scope>NUCLEOTIDE SEQUENCE [LARGE SCALE GENOMIC DNA]</scope>
    <source>
        <strain evidence="1 2">PCC 7110</strain>
    </source>
</reference>
<dbReference type="EMBL" id="ANNX02000025">
    <property type="protein sequence ID" value="KYC41067.1"/>
    <property type="molecule type" value="Genomic_DNA"/>
</dbReference>
<dbReference type="RefSeq" id="WP_017740144.1">
    <property type="nucleotide sequence ID" value="NZ_KQ976354.1"/>
</dbReference>
<accession>A0A139X8Q0</accession>
<evidence type="ECO:0000313" key="1">
    <source>
        <dbReference type="EMBL" id="KYC41067.1"/>
    </source>
</evidence>